<dbReference type="RefSeq" id="WP_136449724.1">
    <property type="nucleotide sequence ID" value="NZ_SSXH01001077.1"/>
</dbReference>
<organism evidence="1 2">
    <name type="scientific">Candidatus Frankia alpina</name>
    <dbReference type="NCBI Taxonomy" id="2699483"/>
    <lineage>
        <taxon>Bacteria</taxon>
        <taxon>Bacillati</taxon>
        <taxon>Actinomycetota</taxon>
        <taxon>Actinomycetes</taxon>
        <taxon>Frankiales</taxon>
        <taxon>Frankiaceae</taxon>
        <taxon>Frankia</taxon>
    </lineage>
</organism>
<dbReference type="EMBL" id="SSXH01001077">
    <property type="protein sequence ID" value="THJ25781.1"/>
    <property type="molecule type" value="Genomic_DNA"/>
</dbReference>
<reference evidence="1 2" key="1">
    <citation type="submission" date="2019-04" db="EMBL/GenBank/DDBJ databases">
        <title>Draft genome sequences for three unisolated Alnus-infective Frankia Sp+ strains, AgTrS, AiOr and AvVan, the first sequenced Frankia strains able to sporulate in-planta.</title>
        <authorList>
            <person name="Bethencourt L."/>
            <person name="Vautrin F."/>
            <person name="Taib N."/>
            <person name="Dubost A."/>
            <person name="Castro-Garcia L."/>
            <person name="Imbaud O."/>
            <person name="Abrouk D."/>
            <person name="Fournier P."/>
            <person name="Briolay J."/>
            <person name="Nguyen A."/>
            <person name="Normand P."/>
            <person name="Fernandez M.P."/>
            <person name="Brochier-Armanet C."/>
            <person name="Herrera-Belaroussi A."/>
        </authorList>
    </citation>
    <scope>NUCLEOTIDE SEQUENCE [LARGE SCALE GENOMIC DNA]</scope>
    <source>
        <strain evidence="1 2">AvVan</strain>
    </source>
</reference>
<gene>
    <name evidence="1" type="ORF">E7Y31_23190</name>
</gene>
<protein>
    <submittedName>
        <fullName evidence="1">Uncharacterized protein</fullName>
    </submittedName>
</protein>
<evidence type="ECO:0000313" key="1">
    <source>
        <dbReference type="EMBL" id="THJ25781.1"/>
    </source>
</evidence>
<sequence>MTPLARRVRILVDRRGRDGGPTVTSSGLWWSRHRIVWIDGSQGVVVGDGNRQQNTTELRVTDALVHLDDAT</sequence>
<proteinExistence type="predicted"/>
<feature type="non-terminal residue" evidence="1">
    <location>
        <position position="71"/>
    </location>
</feature>
<accession>A0A4S5B6X5</accession>
<keyword evidence="2" id="KW-1185">Reference proteome</keyword>
<comment type="caution">
    <text evidence="1">The sequence shown here is derived from an EMBL/GenBank/DDBJ whole genome shotgun (WGS) entry which is preliminary data.</text>
</comment>
<evidence type="ECO:0000313" key="2">
    <source>
        <dbReference type="Proteomes" id="UP000305282"/>
    </source>
</evidence>
<dbReference type="Proteomes" id="UP000305282">
    <property type="component" value="Unassembled WGS sequence"/>
</dbReference>
<dbReference type="AlphaFoldDB" id="A0A4S5B6X5"/>
<name>A0A4S5B6X5_9ACTN</name>